<dbReference type="EMBL" id="UYRR01012249">
    <property type="protein sequence ID" value="VDK26282.1"/>
    <property type="molecule type" value="Genomic_DNA"/>
</dbReference>
<name>A0A0M3JEU1_ANISI</name>
<sequence>MNFGKRALGPNMRFLGDLYDDYRQKRDFDRDFMHFGKRSAADRWPYQGADKRDEAFSRDFLSFGKRFDSCSDRIHRNLPF</sequence>
<organism evidence="3">
    <name type="scientific">Anisakis simplex</name>
    <name type="common">Herring worm</name>
    <dbReference type="NCBI Taxonomy" id="6269"/>
    <lineage>
        <taxon>Eukaryota</taxon>
        <taxon>Metazoa</taxon>
        <taxon>Ecdysozoa</taxon>
        <taxon>Nematoda</taxon>
        <taxon>Chromadorea</taxon>
        <taxon>Rhabditida</taxon>
        <taxon>Spirurina</taxon>
        <taxon>Ascaridomorpha</taxon>
        <taxon>Ascaridoidea</taxon>
        <taxon>Anisakidae</taxon>
        <taxon>Anisakis</taxon>
        <taxon>Anisakis simplex complex</taxon>
    </lineage>
</organism>
<reference evidence="1 2" key="2">
    <citation type="submission" date="2018-11" db="EMBL/GenBank/DDBJ databases">
        <authorList>
            <consortium name="Pathogen Informatics"/>
        </authorList>
    </citation>
    <scope>NUCLEOTIDE SEQUENCE [LARGE SCALE GENOMIC DNA]</scope>
</reference>
<keyword evidence="2" id="KW-1185">Reference proteome</keyword>
<dbReference type="OrthoDB" id="5860605at2759"/>
<evidence type="ECO:0000313" key="3">
    <source>
        <dbReference type="WBParaSite" id="ASIM_0000613901-mRNA-1"/>
    </source>
</evidence>
<proteinExistence type="predicted"/>
<gene>
    <name evidence="1" type="ORF">ASIM_LOCUS5927</name>
</gene>
<evidence type="ECO:0000313" key="2">
    <source>
        <dbReference type="Proteomes" id="UP000267096"/>
    </source>
</evidence>
<dbReference type="WBParaSite" id="ASIM_0000613901-mRNA-1">
    <property type="protein sequence ID" value="ASIM_0000613901-mRNA-1"/>
    <property type="gene ID" value="ASIM_0000613901"/>
</dbReference>
<reference evidence="3" key="1">
    <citation type="submission" date="2017-02" db="UniProtKB">
        <authorList>
            <consortium name="WormBaseParasite"/>
        </authorList>
    </citation>
    <scope>IDENTIFICATION</scope>
</reference>
<evidence type="ECO:0000313" key="1">
    <source>
        <dbReference type="EMBL" id="VDK26282.1"/>
    </source>
</evidence>
<dbReference type="Proteomes" id="UP000267096">
    <property type="component" value="Unassembled WGS sequence"/>
</dbReference>
<accession>A0A0M3JEU1</accession>
<dbReference type="AlphaFoldDB" id="A0A0M3JEU1"/>
<protein>
    <submittedName>
        <fullName evidence="3">Serum amyloid A protein</fullName>
    </submittedName>
</protein>